<organism evidence="1 2">
    <name type="scientific">Leersia perrieri</name>
    <dbReference type="NCBI Taxonomy" id="77586"/>
    <lineage>
        <taxon>Eukaryota</taxon>
        <taxon>Viridiplantae</taxon>
        <taxon>Streptophyta</taxon>
        <taxon>Embryophyta</taxon>
        <taxon>Tracheophyta</taxon>
        <taxon>Spermatophyta</taxon>
        <taxon>Magnoliopsida</taxon>
        <taxon>Liliopsida</taxon>
        <taxon>Poales</taxon>
        <taxon>Poaceae</taxon>
        <taxon>BOP clade</taxon>
        <taxon>Oryzoideae</taxon>
        <taxon>Oryzeae</taxon>
        <taxon>Oryzinae</taxon>
        <taxon>Leersia</taxon>
    </lineage>
</organism>
<dbReference type="HOGENOM" id="CLU_2486637_0_0_1"/>
<dbReference type="EnsemblPlants" id="LPERR07G18530.1">
    <property type="protein sequence ID" value="LPERR07G18530.1"/>
    <property type="gene ID" value="LPERR07G18530"/>
</dbReference>
<reference evidence="1 2" key="1">
    <citation type="submission" date="2012-08" db="EMBL/GenBank/DDBJ databases">
        <title>Oryza genome evolution.</title>
        <authorList>
            <person name="Wing R.A."/>
        </authorList>
    </citation>
    <scope>NUCLEOTIDE SEQUENCE</scope>
</reference>
<proteinExistence type="predicted"/>
<accession>A0A0D9X179</accession>
<dbReference type="Proteomes" id="UP000032180">
    <property type="component" value="Chromosome 7"/>
</dbReference>
<protein>
    <submittedName>
        <fullName evidence="1">Uncharacterized protein</fullName>
    </submittedName>
</protein>
<name>A0A0D9X179_9ORYZ</name>
<reference evidence="1" key="3">
    <citation type="submission" date="2015-04" db="UniProtKB">
        <authorList>
            <consortium name="EnsemblPlants"/>
        </authorList>
    </citation>
    <scope>IDENTIFICATION</scope>
</reference>
<reference evidence="2" key="2">
    <citation type="submission" date="2013-12" db="EMBL/GenBank/DDBJ databases">
        <authorList>
            <person name="Yu Y."/>
            <person name="Lee S."/>
            <person name="de Baynast K."/>
            <person name="Wissotski M."/>
            <person name="Liu L."/>
            <person name="Talag J."/>
            <person name="Goicoechea J."/>
            <person name="Angelova A."/>
            <person name="Jetty R."/>
            <person name="Kudrna D."/>
            <person name="Golser W."/>
            <person name="Rivera L."/>
            <person name="Zhang J."/>
            <person name="Wing R."/>
        </authorList>
    </citation>
    <scope>NUCLEOTIDE SEQUENCE</scope>
</reference>
<evidence type="ECO:0000313" key="1">
    <source>
        <dbReference type="EnsemblPlants" id="LPERR07G18530.1"/>
    </source>
</evidence>
<dbReference type="Gramene" id="LPERR07G18530.1">
    <property type="protein sequence ID" value="LPERR07G18530.1"/>
    <property type="gene ID" value="LPERR07G18530"/>
</dbReference>
<sequence>MSSNLPQCGNRDPALNPHPVVGIAASAAVLAWAGSRQEILGFRNLAYRIAGCCSSACRGVGPGEFPSRRPSIPSNTWWACVGERRHT</sequence>
<dbReference type="AlphaFoldDB" id="A0A0D9X179"/>
<evidence type="ECO:0000313" key="2">
    <source>
        <dbReference type="Proteomes" id="UP000032180"/>
    </source>
</evidence>
<keyword evidence="2" id="KW-1185">Reference proteome</keyword>